<dbReference type="AlphaFoldDB" id="A0A7J7CL37"/>
<dbReference type="GO" id="GO:0008194">
    <property type="term" value="F:UDP-glycosyltransferase activity"/>
    <property type="evidence" value="ECO:0007669"/>
    <property type="project" value="InterPro"/>
</dbReference>
<dbReference type="Proteomes" id="UP000593562">
    <property type="component" value="Unassembled WGS sequence"/>
</dbReference>
<dbReference type="InterPro" id="IPR002213">
    <property type="entry name" value="UDP_glucos_trans"/>
</dbReference>
<keyword evidence="1" id="KW-0808">Transferase</keyword>
<evidence type="ECO:0000313" key="2">
    <source>
        <dbReference type="EMBL" id="KAF5734770.1"/>
    </source>
</evidence>
<dbReference type="PANTHER" id="PTHR48045">
    <property type="entry name" value="UDP-GLYCOSYLTRANSFERASE 72B1"/>
    <property type="match status" value="1"/>
</dbReference>
<sequence length="327" mass="36143">METSSLNVVIVPTPGMGHLIPLFELAKRLVHNHNFSITFIVPSDGSPMKSQKKLLQSLSQNKISSIFLPPVSFDDLPPDAKIEARITLSLTRSLGVFRDSFKKLCESTRVVALVVDVFGTEAFDVGAEFGVPPYIFIATTGMSLSFMLEFPKLDAMYSCEFRDLPEPVHLPGCVPVRGIDLCDVVQDRKNEVYRWSLRICNQYRLAAGILVNSSMNIEPGVFKALMEVKPGLPPIYPVGPLTQTRESSSGDDRSGCLEWLDNQPKGSVLFVSFGSGGTLSGDQIKELAFGLEMSGQRFLWVVRPPNDKHDEHLTCTKSNENDKYGPT</sequence>
<gene>
    <name evidence="2" type="ORF">HS088_TW15G00262</name>
</gene>
<dbReference type="CDD" id="cd03784">
    <property type="entry name" value="GT1_Gtf-like"/>
    <property type="match status" value="1"/>
</dbReference>
<comment type="caution">
    <text evidence="2">The sequence shown here is derived from an EMBL/GenBank/DDBJ whole genome shotgun (WGS) entry which is preliminary data.</text>
</comment>
<reference evidence="2 3" key="1">
    <citation type="journal article" date="2020" name="Nat. Commun.">
        <title>Genome of Tripterygium wilfordii and identification of cytochrome P450 involved in triptolide biosynthesis.</title>
        <authorList>
            <person name="Tu L."/>
            <person name="Su P."/>
            <person name="Zhang Z."/>
            <person name="Gao L."/>
            <person name="Wang J."/>
            <person name="Hu T."/>
            <person name="Zhou J."/>
            <person name="Zhang Y."/>
            <person name="Zhao Y."/>
            <person name="Liu Y."/>
            <person name="Song Y."/>
            <person name="Tong Y."/>
            <person name="Lu Y."/>
            <person name="Yang J."/>
            <person name="Xu C."/>
            <person name="Jia M."/>
            <person name="Peters R.J."/>
            <person name="Huang L."/>
            <person name="Gao W."/>
        </authorList>
    </citation>
    <scope>NUCLEOTIDE SEQUENCE [LARGE SCALE GENOMIC DNA]</scope>
    <source>
        <strain evidence="3">cv. XIE 37</strain>
        <tissue evidence="2">Leaf</tissue>
    </source>
</reference>
<evidence type="ECO:0008006" key="4">
    <source>
        <dbReference type="Google" id="ProtNLM"/>
    </source>
</evidence>
<name>A0A7J7CL37_TRIWF</name>
<protein>
    <recommendedName>
        <fullName evidence="4">Hydroquinone glucosyltransferase-like</fullName>
    </recommendedName>
</protein>
<accession>A0A7J7CL37</accession>
<evidence type="ECO:0000256" key="1">
    <source>
        <dbReference type="ARBA" id="ARBA00022679"/>
    </source>
</evidence>
<evidence type="ECO:0000313" key="3">
    <source>
        <dbReference type="Proteomes" id="UP000593562"/>
    </source>
</evidence>
<dbReference type="Gene3D" id="3.40.50.2000">
    <property type="entry name" value="Glycogen Phosphorylase B"/>
    <property type="match status" value="2"/>
</dbReference>
<dbReference type="PANTHER" id="PTHR48045:SF12">
    <property type="entry name" value="GLYCOSYLTRANSFERASE"/>
    <property type="match status" value="1"/>
</dbReference>
<dbReference type="SUPFAM" id="SSF53756">
    <property type="entry name" value="UDP-Glycosyltransferase/glycogen phosphorylase"/>
    <property type="match status" value="1"/>
</dbReference>
<keyword evidence="3" id="KW-1185">Reference proteome</keyword>
<dbReference type="EMBL" id="JAAARO010000015">
    <property type="protein sequence ID" value="KAF5734770.1"/>
    <property type="molecule type" value="Genomic_DNA"/>
</dbReference>
<organism evidence="2 3">
    <name type="scientific">Tripterygium wilfordii</name>
    <name type="common">Thunder God vine</name>
    <dbReference type="NCBI Taxonomy" id="458696"/>
    <lineage>
        <taxon>Eukaryota</taxon>
        <taxon>Viridiplantae</taxon>
        <taxon>Streptophyta</taxon>
        <taxon>Embryophyta</taxon>
        <taxon>Tracheophyta</taxon>
        <taxon>Spermatophyta</taxon>
        <taxon>Magnoliopsida</taxon>
        <taxon>eudicotyledons</taxon>
        <taxon>Gunneridae</taxon>
        <taxon>Pentapetalae</taxon>
        <taxon>rosids</taxon>
        <taxon>fabids</taxon>
        <taxon>Celastrales</taxon>
        <taxon>Celastraceae</taxon>
        <taxon>Tripterygium</taxon>
    </lineage>
</organism>
<dbReference type="FunFam" id="3.40.50.2000:FF:000054">
    <property type="entry name" value="Glycosyltransferase"/>
    <property type="match status" value="1"/>
</dbReference>
<dbReference type="InParanoid" id="A0A7J7CL37"/>
<proteinExistence type="predicted"/>